<protein>
    <submittedName>
        <fullName evidence="2">Prepilin-type N-terminal cleavage/methylation domain-containing protein</fullName>
    </submittedName>
</protein>
<dbReference type="NCBIfam" id="TIGR02532">
    <property type="entry name" value="IV_pilin_GFxxxE"/>
    <property type="match status" value="1"/>
</dbReference>
<keyword evidence="1" id="KW-0472">Membrane</keyword>
<dbReference type="InterPro" id="IPR012902">
    <property type="entry name" value="N_methyl_site"/>
</dbReference>
<evidence type="ECO:0000313" key="2">
    <source>
        <dbReference type="EMBL" id="NDY43637.1"/>
    </source>
</evidence>
<keyword evidence="3" id="KW-1185">Reference proteome</keyword>
<keyword evidence="1" id="KW-1133">Transmembrane helix</keyword>
<feature type="non-terminal residue" evidence="2">
    <location>
        <position position="157"/>
    </location>
</feature>
<gene>
    <name evidence="2" type="ORF">G3N55_12420</name>
</gene>
<dbReference type="SUPFAM" id="SSF54523">
    <property type="entry name" value="Pili subunits"/>
    <property type="match status" value="1"/>
</dbReference>
<accession>A0A6N9TW47</accession>
<dbReference type="EMBL" id="JAAGRR010000253">
    <property type="protein sequence ID" value="NDY43637.1"/>
    <property type="molecule type" value="Genomic_DNA"/>
</dbReference>
<dbReference type="InterPro" id="IPR045584">
    <property type="entry name" value="Pilin-like"/>
</dbReference>
<proteinExistence type="predicted"/>
<dbReference type="Proteomes" id="UP000469346">
    <property type="component" value="Unassembled WGS sequence"/>
</dbReference>
<keyword evidence="1" id="KW-0812">Transmembrane</keyword>
<reference evidence="2 3" key="1">
    <citation type="submission" date="2020-02" db="EMBL/GenBank/DDBJ databases">
        <title>Comparative genomics of sulfur disproportionating microorganisms.</title>
        <authorList>
            <person name="Ward L.M."/>
            <person name="Bertran E."/>
            <person name="Johnston D.T."/>
        </authorList>
    </citation>
    <scope>NUCLEOTIDE SEQUENCE [LARGE SCALE GENOMIC DNA]</scope>
    <source>
        <strain evidence="2 3">DSM 100025</strain>
    </source>
</reference>
<feature type="transmembrane region" description="Helical" evidence="1">
    <location>
        <begin position="12"/>
        <end position="35"/>
    </location>
</feature>
<evidence type="ECO:0000256" key="1">
    <source>
        <dbReference type="SAM" id="Phobius"/>
    </source>
</evidence>
<comment type="caution">
    <text evidence="2">The sequence shown here is derived from an EMBL/GenBank/DDBJ whole genome shotgun (WGS) entry which is preliminary data.</text>
</comment>
<sequence length="157" mass="16224">MSGGPRPAGAGFTLLEVVIAVTLLALLVSVLAMAVRTGVSAWSRVRAGGEAARARQAVENLFGRQLRGAVRPGVPALAAFRDFRGRGDECAFVTTAVPAGPGGGGLARAVYRYVPERKVLVVGLHPVTRAEDLQAELPADADAADPADLAREGWIVG</sequence>
<dbReference type="RefSeq" id="WP_163300023.1">
    <property type="nucleotide sequence ID" value="NZ_JAAGRR010000253.1"/>
</dbReference>
<dbReference type="PROSITE" id="PS00409">
    <property type="entry name" value="PROKAR_NTER_METHYL"/>
    <property type="match status" value="1"/>
</dbReference>
<dbReference type="AlphaFoldDB" id="A0A6N9TW47"/>
<organism evidence="2 3">
    <name type="scientific">Dissulfurirhabdus thermomarina</name>
    <dbReference type="NCBI Taxonomy" id="1765737"/>
    <lineage>
        <taxon>Bacteria</taxon>
        <taxon>Deltaproteobacteria</taxon>
        <taxon>Dissulfurirhabdaceae</taxon>
        <taxon>Dissulfurirhabdus</taxon>
    </lineage>
</organism>
<evidence type="ECO:0000313" key="3">
    <source>
        <dbReference type="Proteomes" id="UP000469346"/>
    </source>
</evidence>
<name>A0A6N9TW47_DISTH</name>
<dbReference type="Pfam" id="PF07963">
    <property type="entry name" value="N_methyl"/>
    <property type="match status" value="1"/>
</dbReference>